<proteinExistence type="predicted"/>
<accession>A0AAW0MD13</accession>
<name>A0AAW0MD13_QUESU</name>
<gene>
    <name evidence="1" type="ORF">CFP56_011215</name>
</gene>
<organism evidence="1">
    <name type="scientific">Quercus suber</name>
    <name type="common">Cork oak</name>
    <dbReference type="NCBI Taxonomy" id="58331"/>
    <lineage>
        <taxon>Eukaryota</taxon>
        <taxon>Viridiplantae</taxon>
        <taxon>Streptophyta</taxon>
        <taxon>Embryophyta</taxon>
        <taxon>Tracheophyta</taxon>
        <taxon>Spermatophyta</taxon>
        <taxon>Magnoliopsida</taxon>
        <taxon>eudicotyledons</taxon>
        <taxon>Gunneridae</taxon>
        <taxon>Pentapetalae</taxon>
        <taxon>rosids</taxon>
        <taxon>fabids</taxon>
        <taxon>Fagales</taxon>
        <taxon>Fagaceae</taxon>
        <taxon>Quercus</taxon>
    </lineage>
</organism>
<evidence type="ECO:0000313" key="1">
    <source>
        <dbReference type="EMBL" id="KAK7861271.1"/>
    </source>
</evidence>
<reference evidence="1" key="1">
    <citation type="submission" date="2017-12" db="EMBL/GenBank/DDBJ databases">
        <authorList>
            <person name="Barbosa P."/>
            <person name="Usie A."/>
            <person name="Ramos A.M."/>
        </authorList>
    </citation>
    <scope>NUCLEOTIDE SEQUENCE</scope>
    <source>
        <strain evidence="1">HL8</strain>
        <tissue evidence="1">Leaves</tissue>
    </source>
</reference>
<comment type="caution">
    <text evidence="1">The sequence shown here is derived from an EMBL/GenBank/DDBJ whole genome shotgun (WGS) entry which is preliminary data.</text>
</comment>
<sequence length="11" mass="1342">MFRNCCKCISH</sequence>
<reference evidence="1" key="3">
    <citation type="submission" date="2023-07" db="EMBL/GenBank/DDBJ databases">
        <title>An improved reference 1 genome and first organelle genomes of Quercus suber.</title>
        <authorList>
            <consortium name="Genosuber Consortium"/>
            <person name="Usie A."/>
            <person name="Serra O."/>
            <person name="Barros P."/>
        </authorList>
    </citation>
    <scope>NUCLEOTIDE SEQUENCE</scope>
    <source>
        <strain evidence="1">HL8</strain>
        <tissue evidence="1">Leaves</tissue>
    </source>
</reference>
<protein>
    <submittedName>
        <fullName evidence="1">Uncharacterized protein</fullName>
    </submittedName>
</protein>
<dbReference type="EMBL" id="PKMF04000002">
    <property type="protein sequence ID" value="KAK7861271.1"/>
    <property type="molecule type" value="Genomic_DNA"/>
</dbReference>
<reference evidence="1" key="2">
    <citation type="journal article" date="2018" name="Sci. Data">
        <title>The draft genome sequence of cork oak.</title>
        <authorList>
            <person name="Ramos A.M."/>
            <person name="Usie A."/>
            <person name="Barbosa P."/>
            <person name="Barros P.M."/>
            <person name="Capote T."/>
            <person name="Chaves I."/>
            <person name="Simoes F."/>
            <person name="Abreu I."/>
            <person name="Carrasquinho I."/>
            <person name="Faro C."/>
            <person name="Guimaraes J.B."/>
            <person name="Mendonca D."/>
            <person name="Nobrega F."/>
            <person name="Rodrigues L."/>
            <person name="Saibo N.J.M."/>
            <person name="Varela M.C."/>
            <person name="Egas C."/>
            <person name="Matos J."/>
            <person name="Miguel C.M."/>
            <person name="Oliveira M.M."/>
            <person name="Ricardo C.P."/>
            <person name="Goncalves S."/>
        </authorList>
    </citation>
    <scope>NUCLEOTIDE SEQUENCE [LARGE SCALE GENOMIC DNA]</scope>
    <source>
        <strain evidence="1">HL8</strain>
    </source>
</reference>